<dbReference type="GO" id="GO:0031676">
    <property type="term" value="C:plasma membrane-derived thylakoid membrane"/>
    <property type="evidence" value="ECO:0007669"/>
    <property type="project" value="UniProtKB-SubCell"/>
</dbReference>
<dbReference type="Proteomes" id="UP000003959">
    <property type="component" value="Unassembled WGS sequence"/>
</dbReference>
<evidence type="ECO:0000256" key="6">
    <source>
        <dbReference type="ARBA" id="ARBA00022989"/>
    </source>
</evidence>
<evidence type="ECO:0000256" key="4">
    <source>
        <dbReference type="ARBA" id="ARBA00022692"/>
    </source>
</evidence>
<evidence type="ECO:0000256" key="2">
    <source>
        <dbReference type="ARBA" id="ARBA00006458"/>
    </source>
</evidence>
<accession>F4XK13</accession>
<evidence type="ECO:0000313" key="11">
    <source>
        <dbReference type="Proteomes" id="UP000003959"/>
    </source>
</evidence>
<comment type="caution">
    <text evidence="9">Lacks conserved residue(s) required for the propagation of feature annotation.</text>
</comment>
<evidence type="ECO:0000256" key="7">
    <source>
        <dbReference type="ARBA" id="ARBA00023078"/>
    </source>
</evidence>
<dbReference type="Gene3D" id="1.20.860.20">
    <property type="entry name" value="Photosystem I PsaK, reaction centre"/>
    <property type="match status" value="1"/>
</dbReference>
<dbReference type="HOGENOM" id="CLU_160496_1_0_3"/>
<dbReference type="InterPro" id="IPR017492">
    <property type="entry name" value="PSI_PsaK"/>
</dbReference>
<dbReference type="RefSeq" id="WP_008179213.1">
    <property type="nucleotide sequence ID" value="NZ_GL890825.1"/>
</dbReference>
<dbReference type="InterPro" id="IPR037101">
    <property type="entry name" value="PSI_PsaK_bact"/>
</dbReference>
<dbReference type="GO" id="GO:0009522">
    <property type="term" value="C:photosystem I"/>
    <property type="evidence" value="ECO:0007669"/>
    <property type="project" value="UniProtKB-KW"/>
</dbReference>
<dbReference type="InterPro" id="IPR035982">
    <property type="entry name" value="PSI_centre_PsaK_sf"/>
</dbReference>
<evidence type="ECO:0000256" key="1">
    <source>
        <dbReference type="ARBA" id="ARBA00004141"/>
    </source>
</evidence>
<reference evidence="11" key="1">
    <citation type="journal article" date="2011" name="Proc. Natl. Acad. Sci. U.S.A.">
        <title>Genomic insights into the physiology and ecology of the marine filamentous cyanobacterium Lyngbya majuscula.</title>
        <authorList>
            <person name="Jones A.C."/>
            <person name="Monroe E.A."/>
            <person name="Podell S."/>
            <person name="Hess W.R."/>
            <person name="Klages S."/>
            <person name="Esquenazi E."/>
            <person name="Niessen S."/>
            <person name="Hoover H."/>
            <person name="Rothmann M."/>
            <person name="Lasken R.S."/>
            <person name="Yates J.R.III."/>
            <person name="Reinhardt R."/>
            <person name="Kube M."/>
            <person name="Burkart M.D."/>
            <person name="Allen E.E."/>
            <person name="Dorrestein P.C."/>
            <person name="Gerwick W.H."/>
            <person name="Gerwick L."/>
        </authorList>
    </citation>
    <scope>NUCLEOTIDE SEQUENCE [LARGE SCALE GENOMIC DNA]</scope>
    <source>
        <strain evidence="11">3L</strain>
    </source>
</reference>
<feature type="transmembrane region" description="Helical" evidence="9">
    <location>
        <begin position="28"/>
        <end position="48"/>
    </location>
</feature>
<keyword evidence="3 9" id="KW-0602">Photosynthesis</keyword>
<evidence type="ECO:0000256" key="5">
    <source>
        <dbReference type="ARBA" id="ARBA00022836"/>
    </source>
</evidence>
<dbReference type="eggNOG" id="ENOG503323W">
    <property type="taxonomic scope" value="Bacteria"/>
</dbReference>
<dbReference type="HAMAP" id="MF_00474">
    <property type="entry name" value="PSI_PsaK"/>
    <property type="match status" value="1"/>
</dbReference>
<evidence type="ECO:0000313" key="10">
    <source>
        <dbReference type="EMBL" id="EGJ34972.1"/>
    </source>
</evidence>
<dbReference type="InterPro" id="IPR000549">
    <property type="entry name" value="PSI_PsaG/PsaK"/>
</dbReference>
<dbReference type="SUPFAM" id="SSF81563">
    <property type="entry name" value="Photosystem I reaction center subunit X, PsaK"/>
    <property type="match status" value="1"/>
</dbReference>
<dbReference type="NCBIfam" id="TIGR03049">
    <property type="entry name" value="PS_I_psaK"/>
    <property type="match status" value="1"/>
</dbReference>
<gene>
    <name evidence="9" type="primary">psaK</name>
    <name evidence="10" type="ORF">LYNGBM3L_10880</name>
</gene>
<proteinExistence type="inferred from homology"/>
<comment type="similarity">
    <text evidence="2 9">Belongs to the PsaG/PsaK family.</text>
</comment>
<comment type="subcellular location">
    <subcellularLocation>
        <location evidence="9">Cellular thylakoid membrane</location>
        <topology evidence="9">Multi-pass membrane protein</topology>
    </subcellularLocation>
    <subcellularLocation>
        <location evidence="1">Membrane</location>
        <topology evidence="1">Multi-pass membrane protein</topology>
    </subcellularLocation>
</comment>
<keyword evidence="8 9" id="KW-0472">Membrane</keyword>
<protein>
    <recommendedName>
        <fullName evidence="9">Photosystem I reaction center subunit PsaK</fullName>
    </recommendedName>
    <alternativeName>
        <fullName evidence="9">Photosystem I subunit X</fullName>
    </alternativeName>
</protein>
<name>F4XK13_9CYAN</name>
<dbReference type="GO" id="GO:0015979">
    <property type="term" value="P:photosynthesis"/>
    <property type="evidence" value="ECO:0007669"/>
    <property type="project" value="UniProtKB-UniRule"/>
</dbReference>
<sequence>MGETALINSILLAAVETSVPVTPEWSPTVGIVMILCNLFAITVGRFAIKNPGQGPALPGASGLFANFGIPELLATTSLGHILGAGVILGLATSGVL</sequence>
<keyword evidence="6 9" id="KW-1133">Transmembrane helix</keyword>
<evidence type="ECO:0000256" key="9">
    <source>
        <dbReference type="HAMAP-Rule" id="MF_00474"/>
    </source>
</evidence>
<evidence type="ECO:0000256" key="3">
    <source>
        <dbReference type="ARBA" id="ARBA00022531"/>
    </source>
</evidence>
<organism evidence="10 11">
    <name type="scientific">Moorena producens 3L</name>
    <dbReference type="NCBI Taxonomy" id="489825"/>
    <lineage>
        <taxon>Bacteria</taxon>
        <taxon>Bacillati</taxon>
        <taxon>Cyanobacteriota</taxon>
        <taxon>Cyanophyceae</taxon>
        <taxon>Coleofasciculales</taxon>
        <taxon>Coleofasciculaceae</taxon>
        <taxon>Moorena</taxon>
    </lineage>
</organism>
<keyword evidence="4 9" id="KW-0812">Transmembrane</keyword>
<dbReference type="Pfam" id="PF01241">
    <property type="entry name" value="PSI_PSAK"/>
    <property type="match status" value="1"/>
</dbReference>
<dbReference type="EMBL" id="GL890825">
    <property type="protein sequence ID" value="EGJ34972.1"/>
    <property type="molecule type" value="Genomic_DNA"/>
</dbReference>
<evidence type="ECO:0000256" key="8">
    <source>
        <dbReference type="ARBA" id="ARBA00023136"/>
    </source>
</evidence>
<keyword evidence="11" id="KW-1185">Reference proteome</keyword>
<dbReference type="PROSITE" id="PS01026">
    <property type="entry name" value="PHOTOSYSTEM_I_PSAGK"/>
    <property type="match status" value="1"/>
</dbReference>
<keyword evidence="7 9" id="KW-0793">Thylakoid</keyword>
<dbReference type="AlphaFoldDB" id="F4XK13"/>
<keyword evidence="5 9" id="KW-0603">Photosystem I</keyword>